<accession>A0AAV3M0G5</accession>
<evidence type="ECO:0000313" key="1">
    <source>
        <dbReference type="EMBL" id="EUD09187.1"/>
    </source>
</evidence>
<evidence type="ECO:0008006" key="3">
    <source>
        <dbReference type="Google" id="ProtNLM"/>
    </source>
</evidence>
<dbReference type="Proteomes" id="UP000022311">
    <property type="component" value="Unassembled WGS sequence"/>
</dbReference>
<dbReference type="AlphaFoldDB" id="A0AAV3M0G5"/>
<evidence type="ECO:0000313" key="2">
    <source>
        <dbReference type="Proteomes" id="UP000022311"/>
    </source>
</evidence>
<sequence>MEIITRKEAATLGKLRYFTGKRCKNGHVAERYVGNGACVTCNYESSIEYRAALKQLIESAR</sequence>
<organism evidence="1 2">
    <name type="scientific">Providencia alcalifaciens 205/92</name>
    <dbReference type="NCBI Taxonomy" id="1256988"/>
    <lineage>
        <taxon>Bacteria</taxon>
        <taxon>Pseudomonadati</taxon>
        <taxon>Pseudomonadota</taxon>
        <taxon>Gammaproteobacteria</taxon>
        <taxon>Enterobacterales</taxon>
        <taxon>Morganellaceae</taxon>
        <taxon>Providencia</taxon>
    </lineage>
</organism>
<gene>
    <name evidence="1" type="ORF">HMPREF1563_3323</name>
</gene>
<protein>
    <recommendedName>
        <fullName evidence="3">Bacteriophage protein</fullName>
    </recommendedName>
</protein>
<reference evidence="1 2" key="1">
    <citation type="submission" date="2014-01" db="EMBL/GenBank/DDBJ databases">
        <authorList>
            <person name="Durkin A.S."/>
            <person name="McCorrison J."/>
            <person name="Torralba M."/>
            <person name="Gillis M."/>
            <person name="Haft D.H."/>
            <person name="Methe B."/>
            <person name="Sutton G."/>
            <person name="Nelson K.E."/>
        </authorList>
    </citation>
    <scope>NUCLEOTIDE SEQUENCE [LARGE SCALE GENOMIC DNA]</scope>
    <source>
        <strain evidence="1 2">205/92</strain>
    </source>
</reference>
<proteinExistence type="predicted"/>
<name>A0AAV3M0G5_9GAMM</name>
<dbReference type="RefSeq" id="WP_036964087.1">
    <property type="nucleotide sequence ID" value="NZ_JALD01000084.1"/>
</dbReference>
<dbReference type="EMBL" id="JALD01000084">
    <property type="protein sequence ID" value="EUD09187.1"/>
    <property type="molecule type" value="Genomic_DNA"/>
</dbReference>
<comment type="caution">
    <text evidence="1">The sequence shown here is derived from an EMBL/GenBank/DDBJ whole genome shotgun (WGS) entry which is preliminary data.</text>
</comment>